<dbReference type="PATRIC" id="fig|992029.3.peg.1432"/>
<accession>I9QCJ8</accession>
<gene>
    <name evidence="2" type="ORF">HPNQ4076_1480</name>
</gene>
<reference evidence="2 3" key="1">
    <citation type="journal article" date="2013" name="Pathog. Dis.">
        <title>Genome sequences of 65 Helicobacter pylori strains isolated from asymptomatic individuals and patients with gastric cancer, peptic ulcer disease, or gastritis.</title>
        <authorList>
            <person name="Blanchard T.G."/>
            <person name="Czinn S.J."/>
            <person name="Correa P."/>
            <person name="Nakazawa T."/>
            <person name="Keelan M."/>
            <person name="Morningstar L."/>
            <person name="Santana-Cruz I."/>
            <person name="Maroo A."/>
            <person name="McCracken C."/>
            <person name="Shefchek K."/>
            <person name="Daugherty S."/>
            <person name="Song Y."/>
            <person name="Fraser C.M."/>
            <person name="Fricke W.F."/>
        </authorList>
    </citation>
    <scope>NUCLEOTIDE SEQUENCE [LARGE SCALE GENOMIC DNA]</scope>
    <source>
        <strain evidence="2 3">NQ4076</strain>
    </source>
</reference>
<dbReference type="AlphaFoldDB" id="I9QCJ8"/>
<dbReference type="GO" id="GO:0003746">
    <property type="term" value="F:translation elongation factor activity"/>
    <property type="evidence" value="ECO:0007669"/>
    <property type="project" value="UniProtKB-KW"/>
</dbReference>
<name>I9QCJ8_HELPX</name>
<evidence type="ECO:0000256" key="1">
    <source>
        <dbReference type="SAM" id="Coils"/>
    </source>
</evidence>
<keyword evidence="2" id="KW-0648">Protein biosynthesis</keyword>
<feature type="coiled-coil region" evidence="1">
    <location>
        <begin position="32"/>
        <end position="63"/>
    </location>
</feature>
<keyword evidence="1" id="KW-0175">Coiled coil</keyword>
<organism evidence="2 3">
    <name type="scientific">Helicobacter pylori NQ4076</name>
    <dbReference type="NCBI Taxonomy" id="992029"/>
    <lineage>
        <taxon>Bacteria</taxon>
        <taxon>Pseudomonadati</taxon>
        <taxon>Campylobacterota</taxon>
        <taxon>Epsilonproteobacteria</taxon>
        <taxon>Campylobacterales</taxon>
        <taxon>Helicobacteraceae</taxon>
        <taxon>Helicobacter</taxon>
    </lineage>
</organism>
<dbReference type="EMBL" id="AKNX01000004">
    <property type="protein sequence ID" value="EJB32296.1"/>
    <property type="molecule type" value="Genomic_DNA"/>
</dbReference>
<proteinExistence type="predicted"/>
<sequence length="94" mass="10965">MKQALQDNSISPCLVDDYRYLNKGIPNFFDYNIKDKNEAKERQDEKENLKAEIEKDNEEAKRLGKPLKNIPTFGSRIELSDEVLAHQKKLLKTN</sequence>
<evidence type="ECO:0000313" key="2">
    <source>
        <dbReference type="EMBL" id="EJB32296.1"/>
    </source>
</evidence>
<evidence type="ECO:0000313" key="3">
    <source>
        <dbReference type="Proteomes" id="UP000004074"/>
    </source>
</evidence>
<protein>
    <submittedName>
        <fullName evidence="2">Elongation factor Ts</fullName>
    </submittedName>
</protein>
<comment type="caution">
    <text evidence="2">The sequence shown here is derived from an EMBL/GenBank/DDBJ whole genome shotgun (WGS) entry which is preliminary data.</text>
</comment>
<keyword evidence="2" id="KW-0251">Elongation factor</keyword>
<dbReference type="Proteomes" id="UP000004074">
    <property type="component" value="Unassembled WGS sequence"/>
</dbReference>